<keyword evidence="1" id="KW-0343">GTPase activation</keyword>
<dbReference type="InterPro" id="IPR035969">
    <property type="entry name" value="Rab-GAP_TBC_sf"/>
</dbReference>
<dbReference type="PANTHER" id="PTHR22957:SF502">
    <property type="entry name" value="SMALL G PROTEIN SIGNALING MODULATOR 2-RELATED"/>
    <property type="match status" value="1"/>
</dbReference>
<name>A0A1I7XTF1_HETBA</name>
<dbReference type="PROSITE" id="PS50086">
    <property type="entry name" value="TBC_RABGAP"/>
    <property type="match status" value="1"/>
</dbReference>
<dbReference type="GO" id="GO:0005096">
    <property type="term" value="F:GTPase activator activity"/>
    <property type="evidence" value="ECO:0007669"/>
    <property type="project" value="UniProtKB-KW"/>
</dbReference>
<evidence type="ECO:0000256" key="1">
    <source>
        <dbReference type="ARBA" id="ARBA00022468"/>
    </source>
</evidence>
<proteinExistence type="predicted"/>
<evidence type="ECO:0000313" key="4">
    <source>
        <dbReference type="WBParaSite" id="Hba_20611"/>
    </source>
</evidence>
<dbReference type="InterPro" id="IPR000195">
    <property type="entry name" value="Rab-GAP-TBC_dom"/>
</dbReference>
<dbReference type="AlphaFoldDB" id="A0A1I7XTF1"/>
<sequence>MEDILARQRKTSPPPRECSVVSDVFEEDRHLNNVDTPSEGEGLLNQFATNLHRIDKDVDRVMCTYVRRNLDEGYIQGMCDILAPLLVIFEDEALTLECFTIIMARLRENFPQRSGMDQCLANLRSLIQVVDPQIFSLLTSSSDFTHLYFSYRWFLLDFKRDYNVLFF</sequence>
<evidence type="ECO:0000313" key="3">
    <source>
        <dbReference type="Proteomes" id="UP000095283"/>
    </source>
</evidence>
<dbReference type="Pfam" id="PF00566">
    <property type="entry name" value="RabGAP-TBC"/>
    <property type="match status" value="1"/>
</dbReference>
<dbReference type="WBParaSite" id="Hba_20611">
    <property type="protein sequence ID" value="Hba_20611"/>
    <property type="gene ID" value="Hba_20611"/>
</dbReference>
<dbReference type="PANTHER" id="PTHR22957">
    <property type="entry name" value="TBC1 DOMAIN FAMILY MEMBER GTPASE-ACTIVATING PROTEIN"/>
    <property type="match status" value="1"/>
</dbReference>
<organism evidence="3 4">
    <name type="scientific">Heterorhabditis bacteriophora</name>
    <name type="common">Entomopathogenic nematode worm</name>
    <dbReference type="NCBI Taxonomy" id="37862"/>
    <lineage>
        <taxon>Eukaryota</taxon>
        <taxon>Metazoa</taxon>
        <taxon>Ecdysozoa</taxon>
        <taxon>Nematoda</taxon>
        <taxon>Chromadorea</taxon>
        <taxon>Rhabditida</taxon>
        <taxon>Rhabditina</taxon>
        <taxon>Rhabditomorpha</taxon>
        <taxon>Strongyloidea</taxon>
        <taxon>Heterorhabditidae</taxon>
        <taxon>Heterorhabditis</taxon>
    </lineage>
</organism>
<feature type="domain" description="Rab-GAP TBC" evidence="2">
    <location>
        <begin position="1"/>
        <end position="167"/>
    </location>
</feature>
<reference evidence="4" key="1">
    <citation type="submission" date="2016-11" db="UniProtKB">
        <authorList>
            <consortium name="WormBaseParasite"/>
        </authorList>
    </citation>
    <scope>IDENTIFICATION</scope>
</reference>
<keyword evidence="3" id="KW-1185">Reference proteome</keyword>
<dbReference type="Gene3D" id="1.10.8.270">
    <property type="entry name" value="putative rabgap domain of human tbc1 domain family member 14 like domains"/>
    <property type="match status" value="1"/>
</dbReference>
<accession>A0A1I7XTF1</accession>
<dbReference type="Proteomes" id="UP000095283">
    <property type="component" value="Unplaced"/>
</dbReference>
<evidence type="ECO:0000259" key="2">
    <source>
        <dbReference type="PROSITE" id="PS50086"/>
    </source>
</evidence>
<dbReference type="Gene3D" id="1.10.472.80">
    <property type="entry name" value="Ypt/Rab-GAP domain of gyp1p, domain 3"/>
    <property type="match status" value="1"/>
</dbReference>
<protein>
    <submittedName>
        <fullName evidence="4">Rab-GAP TBC domain-containing protein</fullName>
    </submittedName>
</protein>
<dbReference type="SUPFAM" id="SSF47923">
    <property type="entry name" value="Ypt/Rab-GAP domain of gyp1p"/>
    <property type="match status" value="1"/>
</dbReference>
<dbReference type="SMART" id="SM00164">
    <property type="entry name" value="TBC"/>
    <property type="match status" value="1"/>
</dbReference>